<organism evidence="2 3">
    <name type="scientific">Eragrostis curvula</name>
    <name type="common">weeping love grass</name>
    <dbReference type="NCBI Taxonomy" id="38414"/>
    <lineage>
        <taxon>Eukaryota</taxon>
        <taxon>Viridiplantae</taxon>
        <taxon>Streptophyta</taxon>
        <taxon>Embryophyta</taxon>
        <taxon>Tracheophyta</taxon>
        <taxon>Spermatophyta</taxon>
        <taxon>Magnoliopsida</taxon>
        <taxon>Liliopsida</taxon>
        <taxon>Poales</taxon>
        <taxon>Poaceae</taxon>
        <taxon>PACMAD clade</taxon>
        <taxon>Chloridoideae</taxon>
        <taxon>Eragrostideae</taxon>
        <taxon>Eragrostidinae</taxon>
        <taxon>Eragrostis</taxon>
    </lineage>
</organism>
<evidence type="ECO:0000313" key="2">
    <source>
        <dbReference type="EMBL" id="TVU36134.1"/>
    </source>
</evidence>
<feature type="non-terminal residue" evidence="2">
    <location>
        <position position="1"/>
    </location>
</feature>
<sequence>MVEQLACEEMASTCHVEASSGSHVFKIAGYSLTQGMGVGQCLQSSTFTVAGHDWAIVFYPDGHCVNDTADHVSVFVTLVSDMAGPEDNDGAAVVRAHVDFGLLDQRRSPPVIKKESRLSHGFAAQGASAGYARFMSKAEVASSGLVHDDCLAVRCMVHVVRVREGEVAGTVAAVPPTSVLTNAYRHVATRTWPALKRRFGTEDGLAFLFELLLKCLMVYLNKQLRDDDDCSCDRERCRCKCGGCCCND</sequence>
<name>A0A5J9VL04_9POAL</name>
<dbReference type="CDD" id="cd00121">
    <property type="entry name" value="MATH"/>
    <property type="match status" value="1"/>
</dbReference>
<keyword evidence="3" id="KW-1185">Reference proteome</keyword>
<dbReference type="PANTHER" id="PTHR26379:SF187">
    <property type="entry name" value="OS07G0655300 PROTEIN"/>
    <property type="match status" value="1"/>
</dbReference>
<proteinExistence type="predicted"/>
<reference evidence="2 3" key="1">
    <citation type="journal article" date="2019" name="Sci. Rep.">
        <title>A high-quality genome of Eragrostis curvula grass provides insights into Poaceae evolution and supports new strategies to enhance forage quality.</title>
        <authorList>
            <person name="Carballo J."/>
            <person name="Santos B.A.C.M."/>
            <person name="Zappacosta D."/>
            <person name="Garbus I."/>
            <person name="Selva J.P."/>
            <person name="Gallo C.A."/>
            <person name="Diaz A."/>
            <person name="Albertini E."/>
            <person name="Caccamo M."/>
            <person name="Echenique V."/>
        </authorList>
    </citation>
    <scope>NUCLEOTIDE SEQUENCE [LARGE SCALE GENOMIC DNA]</scope>
    <source>
        <strain evidence="3">cv. Victoria</strain>
        <tissue evidence="2">Leaf</tissue>
    </source>
</reference>
<evidence type="ECO:0000313" key="3">
    <source>
        <dbReference type="Proteomes" id="UP000324897"/>
    </source>
</evidence>
<protein>
    <recommendedName>
        <fullName evidence="1">MATH domain-containing protein</fullName>
    </recommendedName>
</protein>
<dbReference type="Gramene" id="TVU36134">
    <property type="protein sequence ID" value="TVU36134"/>
    <property type="gene ID" value="EJB05_18050"/>
</dbReference>
<dbReference type="AlphaFoldDB" id="A0A5J9VL04"/>
<dbReference type="InterPro" id="IPR045005">
    <property type="entry name" value="BPM1-6"/>
</dbReference>
<dbReference type="PANTHER" id="PTHR26379">
    <property type="entry name" value="BTB/POZ AND MATH DOMAIN-CONTAINING PROTEIN 1"/>
    <property type="match status" value="1"/>
</dbReference>
<gene>
    <name evidence="2" type="ORF">EJB05_18050</name>
</gene>
<evidence type="ECO:0000259" key="1">
    <source>
        <dbReference type="PROSITE" id="PS50144"/>
    </source>
</evidence>
<dbReference type="SUPFAM" id="SSF49599">
    <property type="entry name" value="TRAF domain-like"/>
    <property type="match status" value="1"/>
</dbReference>
<dbReference type="GO" id="GO:0016567">
    <property type="term" value="P:protein ubiquitination"/>
    <property type="evidence" value="ECO:0007669"/>
    <property type="project" value="InterPro"/>
</dbReference>
<accession>A0A5J9VL04</accession>
<dbReference type="PROSITE" id="PS50144">
    <property type="entry name" value="MATH"/>
    <property type="match status" value="1"/>
</dbReference>
<dbReference type="Pfam" id="PF22486">
    <property type="entry name" value="MATH_2"/>
    <property type="match status" value="1"/>
</dbReference>
<dbReference type="InterPro" id="IPR002083">
    <property type="entry name" value="MATH/TRAF_dom"/>
</dbReference>
<dbReference type="Proteomes" id="UP000324897">
    <property type="component" value="Unassembled WGS sequence"/>
</dbReference>
<dbReference type="EMBL" id="RWGY01000009">
    <property type="protein sequence ID" value="TVU36134.1"/>
    <property type="molecule type" value="Genomic_DNA"/>
</dbReference>
<dbReference type="Gene3D" id="2.60.210.10">
    <property type="entry name" value="Apoptosis, Tumor Necrosis Factor Receptor Associated Protein 2, Chain A"/>
    <property type="match status" value="1"/>
</dbReference>
<comment type="caution">
    <text evidence="2">The sequence shown here is derived from an EMBL/GenBank/DDBJ whole genome shotgun (WGS) entry which is preliminary data.</text>
</comment>
<feature type="domain" description="MATH" evidence="1">
    <location>
        <begin position="20"/>
        <end position="157"/>
    </location>
</feature>
<dbReference type="InterPro" id="IPR008974">
    <property type="entry name" value="TRAF-like"/>
</dbReference>
<dbReference type="OrthoDB" id="686301at2759"/>